<dbReference type="STRING" id="666510.ASAC_1462"/>
<accession>D9PZ80</accession>
<evidence type="ECO:0000256" key="1">
    <source>
        <dbReference type="SAM" id="Phobius"/>
    </source>
</evidence>
<dbReference type="GO" id="GO:0005198">
    <property type="term" value="F:structural molecule activity"/>
    <property type="evidence" value="ECO:0007669"/>
    <property type="project" value="InterPro"/>
</dbReference>
<dbReference type="Pfam" id="PF01917">
    <property type="entry name" value="Flagellin_arch-type"/>
    <property type="match status" value="1"/>
</dbReference>
<name>D9PZ80_ACIS3</name>
<dbReference type="OrthoDB" id="379058at2157"/>
<dbReference type="HOGENOM" id="CLU_1615221_0_0_2"/>
<keyword evidence="1" id="KW-1133">Transmembrane helix</keyword>
<dbReference type="AlphaFoldDB" id="D9PZ80"/>
<feature type="transmembrane region" description="Helical" evidence="1">
    <location>
        <begin position="6"/>
        <end position="28"/>
    </location>
</feature>
<reference evidence="2 3" key="1">
    <citation type="journal article" date="2010" name="Appl. Environ. Microbiol.">
        <title>The genome sequence of the crenarchaeon Acidilobus saccharovorans supports a new order, Acidilobales, and suggests an important ecological role in terrestrial acidic hot springs.</title>
        <authorList>
            <person name="Mardanov A.V."/>
            <person name="Svetlitchnyi V.A."/>
            <person name="Beletsky A.V."/>
            <person name="Prokofeva M.I."/>
            <person name="Bonch-Osmolovskaya E.A."/>
            <person name="Ravin N.V."/>
            <person name="Skryabin K.G."/>
        </authorList>
    </citation>
    <scope>NUCLEOTIDE SEQUENCE [LARGE SCALE GENOMIC DNA]</scope>
    <source>
        <strain evidence="3">DSM 16705 / JCM 18335 / VKM B-2471 / 345-15</strain>
    </source>
</reference>
<dbReference type="InterPro" id="IPR002774">
    <property type="entry name" value="Flagellin_arc-type"/>
</dbReference>
<keyword evidence="1" id="KW-0812">Transmembrane</keyword>
<dbReference type="GeneID" id="9499721"/>
<evidence type="ECO:0000313" key="2">
    <source>
        <dbReference type="EMBL" id="ADL19867.1"/>
    </source>
</evidence>
<proteinExistence type="predicted"/>
<evidence type="ECO:0008006" key="4">
    <source>
        <dbReference type="Google" id="ProtNLM"/>
    </source>
</evidence>
<keyword evidence="1" id="KW-0472">Membrane</keyword>
<keyword evidence="3" id="KW-1185">Reference proteome</keyword>
<dbReference type="KEGG" id="asc:ASAC_1462"/>
<protein>
    <recommendedName>
        <fullName evidence="4">Flagellar protein G</fullName>
    </recommendedName>
</protein>
<gene>
    <name evidence="2" type="ordered locus">ASAC_1462</name>
</gene>
<organism evidence="2 3">
    <name type="scientific">Acidilobus saccharovorans (strain DSM 16705 / JCM 18335 / VKM B-2471 / 345-15)</name>
    <dbReference type="NCBI Taxonomy" id="666510"/>
    <lineage>
        <taxon>Archaea</taxon>
        <taxon>Thermoproteota</taxon>
        <taxon>Thermoprotei</taxon>
        <taxon>Acidilobales</taxon>
        <taxon>Acidilobaceae</taxon>
        <taxon>Acidilobus</taxon>
    </lineage>
</organism>
<sequence>MSEVAISHTVFIIVTVILVSAVSAAVILKTYQIMSAYSQRSSAEAQALETQLTPVYAYYNSTDSSYYVFIRNSGYTTISRAELSYVEVFLGPANGTLNMYLYSQSGGQGTWGLVAMYGSQGGQLSPGAMAEIVVRTGVNFGNTVHVVISLPDGQDFSAYLQSSP</sequence>
<dbReference type="EMBL" id="CP001742">
    <property type="protein sequence ID" value="ADL19867.1"/>
    <property type="molecule type" value="Genomic_DNA"/>
</dbReference>
<dbReference type="Proteomes" id="UP000000346">
    <property type="component" value="Chromosome"/>
</dbReference>
<dbReference type="eggNOG" id="arCOG01822">
    <property type="taxonomic scope" value="Archaea"/>
</dbReference>
<dbReference type="InParanoid" id="D9PZ80"/>
<evidence type="ECO:0000313" key="3">
    <source>
        <dbReference type="Proteomes" id="UP000000346"/>
    </source>
</evidence>
<dbReference type="RefSeq" id="WP_013267379.1">
    <property type="nucleotide sequence ID" value="NC_014374.1"/>
</dbReference>
<dbReference type="GO" id="GO:0097588">
    <property type="term" value="P:archaeal or bacterial-type flagellum-dependent cell motility"/>
    <property type="evidence" value="ECO:0007669"/>
    <property type="project" value="InterPro"/>
</dbReference>